<evidence type="ECO:0000259" key="1">
    <source>
        <dbReference type="Pfam" id="PF11074"/>
    </source>
</evidence>
<name>A0A1F4TJK6_UNCSA</name>
<protein>
    <recommendedName>
        <fullName evidence="1">DUF2779 domain-containing protein</fullName>
    </recommendedName>
</protein>
<dbReference type="InterPro" id="IPR011604">
    <property type="entry name" value="PDDEXK-like_dom_sf"/>
</dbReference>
<dbReference type="InterPro" id="IPR021301">
    <property type="entry name" value="DUF2779"/>
</dbReference>
<reference evidence="2 3" key="1">
    <citation type="journal article" date="2016" name="Nat. Commun.">
        <title>Thousands of microbial genomes shed light on interconnected biogeochemical processes in an aquifer system.</title>
        <authorList>
            <person name="Anantharaman K."/>
            <person name="Brown C.T."/>
            <person name="Hug L.A."/>
            <person name="Sharon I."/>
            <person name="Castelle C.J."/>
            <person name="Probst A.J."/>
            <person name="Thomas B.C."/>
            <person name="Singh A."/>
            <person name="Wilkins M.J."/>
            <person name="Karaoz U."/>
            <person name="Brodie E.L."/>
            <person name="Williams K.H."/>
            <person name="Hubbard S.S."/>
            <person name="Banfield J.F."/>
        </authorList>
    </citation>
    <scope>NUCLEOTIDE SEQUENCE [LARGE SCALE GENOMIC DNA]</scope>
</reference>
<feature type="domain" description="DUF2779" evidence="1">
    <location>
        <begin position="293"/>
        <end position="418"/>
    </location>
</feature>
<dbReference type="AlphaFoldDB" id="A0A1F4TJK6"/>
<organism evidence="2 3">
    <name type="scientific">candidate division WOR-1 bacterium RIFOXYC2_FULL_41_25</name>
    <dbReference type="NCBI Taxonomy" id="1802586"/>
    <lineage>
        <taxon>Bacteria</taxon>
        <taxon>Bacillati</taxon>
        <taxon>Saganbacteria</taxon>
    </lineage>
</organism>
<sequence>MIKPKLFISKSKFLAGLQCLKLLWYQYNDKAKIPEPDQEAKERMKQGIIVGQLAQKLYPQGITIARDNNPLETAQRSMAALSSRQPLFEAGFVYESGYALPDILEPVGQDAWDLIEVKSTSSVKEEHLLDAAFQKYVYQGSGLKINKVFIQHLNKAYKKNGDLDLNKLFIKEDVTSKIKDLLPDLGDKLAAMAKIISAELPQINADKHCAKDCPLFSLCWSFLPQENVFLLRGRRKKALDLIEQGILQLADIPSSIELDEKQAIQVKCHNSGKAYIDQEAVNNFLSELKYPLYFLDFETIATAIPIYDLSGPHEPIPFQFSLHVIEKAGAQPKHYSFLAPGDIDPRPDLLKQLQELLGNQGSIIIYNAVYEKICLRNAIKAYPAYAKWLKEIEIRIVDLLLPFRNFAYYHPAQKGSASIKYVLPALTGISYNDLEIGGGGAARFEYMRVALEEKVPEKEKQRVFKLLEQYCELDTRGMIEIVNFLKMSIQGFQ</sequence>
<dbReference type="Gene3D" id="3.90.320.10">
    <property type="match status" value="1"/>
</dbReference>
<dbReference type="EMBL" id="MEUI01000042">
    <property type="protein sequence ID" value="OGC32892.1"/>
    <property type="molecule type" value="Genomic_DNA"/>
</dbReference>
<proteinExistence type="predicted"/>
<evidence type="ECO:0000313" key="2">
    <source>
        <dbReference type="EMBL" id="OGC32892.1"/>
    </source>
</evidence>
<dbReference type="Pfam" id="PF11074">
    <property type="entry name" value="DUF2779"/>
    <property type="match status" value="1"/>
</dbReference>
<evidence type="ECO:0000313" key="3">
    <source>
        <dbReference type="Proteomes" id="UP000177309"/>
    </source>
</evidence>
<gene>
    <name evidence="2" type="ORF">A2462_00655</name>
</gene>
<accession>A0A1F4TJK6</accession>
<comment type="caution">
    <text evidence="2">The sequence shown here is derived from an EMBL/GenBank/DDBJ whole genome shotgun (WGS) entry which is preliminary data.</text>
</comment>
<dbReference type="Proteomes" id="UP000177309">
    <property type="component" value="Unassembled WGS sequence"/>
</dbReference>